<proteinExistence type="predicted"/>
<sequence>MQNFTLGKKGKVFSIFTFLLLMGIFPSFGQTGNCPAVSDEEQSFCYLSTVSDLEATAASGTTLRWYRTATSTNPIPGNELLREETYFAGNADGTCNGSRPSVTVSIDDIGAPEPSFGVVFSPCMYSMEGANTVQELIDLVNPTNDGTNIEVYTEEFSGAPLNENENLSPGESYFVGQRSQDGCPSSRVAVRYDPIAVGPPTGVREQIFCEGATVADLQASGINRWYSTEDSNPPLDEDTPLIDGELYYATQIINRVNSPEPPCESMLRFEVEVTIQSAGDDSTDNVLCISEADTQLNTVENARTYFESLLEDEVPPGGSFSPSLQSIVDSYDGSADYFETTYTATFEGGCEDEVVLGVNVEDPNAGDDIDLVFCTAEIFEIVQLALQDQDAAIAILAERIGDDVDLDGEFSNPTLQEIAFQFLQSPPSFPVTIETTYTVGAGTECQDSAEISLTIEEAGPAMAGEFTVPDTCIDGEIINLTELIDPLTTTPGGTFTGEGVTTNEDGDFVFNPSLAGADTFTITYSISAEDSPCITEGASSEFTITVDEEASQAEVGPIANQETCVDGDTINLATLLNADNTTLGGTFSGTGISNGIFDPSTAGAGEFTITYDVNGDDLECVIGDATGTFTINVDEEASQAEVGPIANQETCVDGDTINLATLLNADNTTLGGTFSGTGVSNGIFDPSTAGAGEFTITYDVNGDDLECVIGDATGTFTINVDEEASQAEVGPIANQETCVDGDTINLATLLNADNTTLGGTFSGTGVSNGIFDPSTAGAGEFTITYDVNGDDLECVIGDATGTFTINVDEEASQAEVGPIANQETCVDGDTINLATLLNADNTTLGGTFSGTGVSNGIFDPSTAGAGEFTITYDVNGDDLECVIGDATGTFTINVDEEASQAEVGPIANQETCVDGDTINLATLLNADNTTLGGTFSGTGVSNGIFDPSTAGAGEFTITYDVNGEELECVTGTASTTFEIEVNEGSTTVATIERNFCIAEVPELIENPEDAVSLFNDLLEEQGTEDLTGVFTPNIEVVAAQIAAYLANPETPYQVFETTYTVSNGGCESSTNIEVTIIDEIAAELTEVDNPAPICQNAGIQDLTDFIGENPAFGVFEGYEDGTFNPGTMGPGEYEITYSLDEEDISCVTGSASITFTVTVQDAAYAGLDNTFTVCQNAGIQNLFSRLDADTVDMDGEWTYNGVLVEDGIINPSEFEPDAYEFIYTVPAENECGNDTSTLLLTVRGVPNAGSNPDELTVCQNEGVQDLFSLLDPEANMNGRFTINGNTILNGMMDPALYEPDTYLVTYIVSTGDGNCSDSAIFTVIVLESANAGADMEIFACTNEGTQNLFEELSADADMDGTFTLGDDTIADGLFDPATYGEGSYEVMYSVDSDNELCGISTSTMTVNVTVAPDAPTVTDLTFCAIEGATVADLGVTGENITYYSNVELTAELEPTDLLVEQPYYVTDVSSEGGCVSEAAIIMVTINDAPAPTIDQTQLELCELDNNTILDLNEAINEPGDIRWYASEDGADALSVNTPLENGVTYYAALYDSTVECESSQRLEYTVQLEDCPLVFPEGISPNDDGRNDRFTVINIAEKYPNYNLEIFNRWGNTIYEGNANTPDWDGTSTESGLGDDVLPVGVYFYIVNFNDGSTPPRQGKIYLSR</sequence>
<comment type="caution">
    <text evidence="1">The sequence shown here is derived from an EMBL/GenBank/DDBJ whole genome shotgun (WGS) entry which is preliminary data.</text>
</comment>
<dbReference type="Proteomes" id="UP001261624">
    <property type="component" value="Unassembled WGS sequence"/>
</dbReference>
<reference evidence="1 2" key="1">
    <citation type="submission" date="2023-09" db="EMBL/GenBank/DDBJ databases">
        <authorList>
            <person name="Rey-Velasco X."/>
        </authorList>
    </citation>
    <scope>NUCLEOTIDE SEQUENCE [LARGE SCALE GENOMIC DNA]</scope>
    <source>
        <strain evidence="1 2">F188</strain>
    </source>
</reference>
<protein>
    <submittedName>
        <fullName evidence="1">Gliding motility-associated C-terminal domain-containing protein</fullName>
    </submittedName>
</protein>
<gene>
    <name evidence="1" type="ORF">RM549_02690</name>
</gene>
<evidence type="ECO:0000313" key="1">
    <source>
        <dbReference type="EMBL" id="MDT0688674.1"/>
    </source>
</evidence>
<dbReference type="NCBIfam" id="TIGR04131">
    <property type="entry name" value="Bac_Flav_CTERM"/>
    <property type="match status" value="1"/>
</dbReference>
<dbReference type="Pfam" id="PF13585">
    <property type="entry name" value="CHU_C"/>
    <property type="match status" value="1"/>
</dbReference>
<keyword evidence="2" id="KW-1185">Reference proteome</keyword>
<evidence type="ECO:0000313" key="2">
    <source>
        <dbReference type="Proteomes" id="UP001261624"/>
    </source>
</evidence>
<organism evidence="1 2">
    <name type="scientific">Autumnicola patrickiae</name>
    <dbReference type="NCBI Taxonomy" id="3075591"/>
    <lineage>
        <taxon>Bacteria</taxon>
        <taxon>Pseudomonadati</taxon>
        <taxon>Bacteroidota</taxon>
        <taxon>Flavobacteriia</taxon>
        <taxon>Flavobacteriales</taxon>
        <taxon>Flavobacteriaceae</taxon>
        <taxon>Autumnicola</taxon>
    </lineage>
</organism>
<name>A0ABU3DY75_9FLAO</name>
<accession>A0ABU3DY75</accession>
<dbReference type="EMBL" id="JAVRHM010000001">
    <property type="protein sequence ID" value="MDT0688674.1"/>
    <property type="molecule type" value="Genomic_DNA"/>
</dbReference>
<dbReference type="RefSeq" id="WP_311680569.1">
    <property type="nucleotide sequence ID" value="NZ_JAVRHM010000001.1"/>
</dbReference>
<dbReference type="InterPro" id="IPR026341">
    <property type="entry name" value="T9SS_type_B"/>
</dbReference>